<evidence type="ECO:0000313" key="2">
    <source>
        <dbReference type="Proteomes" id="UP000028524"/>
    </source>
</evidence>
<name>A0A084QKN6_STAC4</name>
<dbReference type="Proteomes" id="UP000028524">
    <property type="component" value="Unassembled WGS sequence"/>
</dbReference>
<keyword evidence="2" id="KW-1185">Reference proteome</keyword>
<dbReference type="AlphaFoldDB" id="A0A084QKN6"/>
<protein>
    <submittedName>
        <fullName evidence="1">Uncharacterized protein</fullName>
    </submittedName>
</protein>
<gene>
    <name evidence="1" type="ORF">S40285_10679</name>
</gene>
<proteinExistence type="predicted"/>
<accession>A0A084QKN6</accession>
<dbReference type="HOGENOM" id="CLU_1846411_0_0_1"/>
<dbReference type="EMBL" id="KL660682">
    <property type="protein sequence ID" value="KFA64521.1"/>
    <property type="molecule type" value="Genomic_DNA"/>
</dbReference>
<sequence>MVNMGGLRSGWFLWSPAHLVMIPRAIPACKRDEDEGAAAHAGGDCFDPASGRTLHRWSSLPLQWIRFGMYRYVLVAPLVWSTCSEDSACTSTFVFPRRPVHMNKFDSLSTSSVGNIFPLYFTAVARRVSSPDPLSSVVL</sequence>
<reference evidence="1 2" key="1">
    <citation type="journal article" date="2014" name="BMC Genomics">
        <title>Comparative genome sequencing reveals chemotype-specific gene clusters in the toxigenic black mold Stachybotrys.</title>
        <authorList>
            <person name="Semeiks J."/>
            <person name="Borek D."/>
            <person name="Otwinowski Z."/>
            <person name="Grishin N.V."/>
        </authorList>
    </citation>
    <scope>NUCLEOTIDE SEQUENCE [LARGE SCALE GENOMIC DNA]</scope>
    <source>
        <strain evidence="1 2">IBT 40285</strain>
    </source>
</reference>
<evidence type="ECO:0000313" key="1">
    <source>
        <dbReference type="EMBL" id="KFA64521.1"/>
    </source>
</evidence>
<dbReference type="InParanoid" id="A0A084QKN6"/>
<organism evidence="1 2">
    <name type="scientific">Stachybotrys chlorohalonatus (strain IBT 40285)</name>
    <dbReference type="NCBI Taxonomy" id="1283841"/>
    <lineage>
        <taxon>Eukaryota</taxon>
        <taxon>Fungi</taxon>
        <taxon>Dikarya</taxon>
        <taxon>Ascomycota</taxon>
        <taxon>Pezizomycotina</taxon>
        <taxon>Sordariomycetes</taxon>
        <taxon>Hypocreomycetidae</taxon>
        <taxon>Hypocreales</taxon>
        <taxon>Stachybotryaceae</taxon>
        <taxon>Stachybotrys</taxon>
    </lineage>
</organism>